<evidence type="ECO:0000313" key="2">
    <source>
        <dbReference type="EMBL" id="RCG14562.1"/>
    </source>
</evidence>
<name>A0A367EA05_9ACTN</name>
<keyword evidence="3" id="KW-1185">Reference proteome</keyword>
<organism evidence="2 3">
    <name type="scientific">Streptomyces reniochalinae</name>
    <dbReference type="NCBI Taxonomy" id="2250578"/>
    <lineage>
        <taxon>Bacteria</taxon>
        <taxon>Bacillati</taxon>
        <taxon>Actinomycetota</taxon>
        <taxon>Actinomycetes</taxon>
        <taxon>Kitasatosporales</taxon>
        <taxon>Streptomycetaceae</taxon>
        <taxon>Streptomyces</taxon>
    </lineage>
</organism>
<accession>A0A367EA05</accession>
<gene>
    <name evidence="2" type="ORF">DQ392_25830</name>
</gene>
<evidence type="ECO:0000256" key="1">
    <source>
        <dbReference type="SAM" id="MobiDB-lite"/>
    </source>
</evidence>
<feature type="region of interest" description="Disordered" evidence="1">
    <location>
        <begin position="59"/>
        <end position="81"/>
    </location>
</feature>
<evidence type="ECO:0008006" key="4">
    <source>
        <dbReference type="Google" id="ProtNLM"/>
    </source>
</evidence>
<protein>
    <recommendedName>
        <fullName evidence="4">DUF1918 domain-containing protein</fullName>
    </recommendedName>
</protein>
<dbReference type="EMBL" id="QOIM01000042">
    <property type="protein sequence ID" value="RCG14562.1"/>
    <property type="molecule type" value="Genomic_DNA"/>
</dbReference>
<feature type="region of interest" description="Disordered" evidence="1">
    <location>
        <begin position="1"/>
        <end position="21"/>
    </location>
</feature>
<comment type="caution">
    <text evidence="2">The sequence shown here is derived from an EMBL/GenBank/DDBJ whole genome shotgun (WGS) entry which is preliminary data.</text>
</comment>
<dbReference type="OrthoDB" id="4310832at2"/>
<feature type="compositionally biased region" description="Basic and acidic residues" evidence="1">
    <location>
        <begin position="1"/>
        <end position="14"/>
    </location>
</feature>
<dbReference type="AlphaFoldDB" id="A0A367EA05"/>
<sequence>MWGEGDRVRDEKTGKTGKAGTVVQVTGPAPFIYRVMLEAAADDGAPPIMIYRYGHQLRGAPARVPRSRGESPLGRGRPTRR</sequence>
<dbReference type="Proteomes" id="UP000253507">
    <property type="component" value="Unassembled WGS sequence"/>
</dbReference>
<evidence type="ECO:0000313" key="3">
    <source>
        <dbReference type="Proteomes" id="UP000253507"/>
    </source>
</evidence>
<proteinExistence type="predicted"/>
<reference evidence="2 3" key="1">
    <citation type="submission" date="2018-06" db="EMBL/GenBank/DDBJ databases">
        <title>Streptomyces reniochalinae sp. nov. and Streptomyces diacarnus sp. nov. from marine sponges.</title>
        <authorList>
            <person name="Li L."/>
        </authorList>
    </citation>
    <scope>NUCLEOTIDE SEQUENCE [LARGE SCALE GENOMIC DNA]</scope>
    <source>
        <strain evidence="2 3">LHW50302</strain>
    </source>
</reference>